<comment type="similarity">
    <text evidence="1">Belongs to the PstS family.</text>
</comment>
<accession>A0A0G4HN40</accession>
<evidence type="ECO:0000259" key="2">
    <source>
        <dbReference type="Pfam" id="PF12849"/>
    </source>
</evidence>
<organism evidence="3">
    <name type="scientific">Chromera velia CCMP2878</name>
    <dbReference type="NCBI Taxonomy" id="1169474"/>
    <lineage>
        <taxon>Eukaryota</taxon>
        <taxon>Sar</taxon>
        <taxon>Alveolata</taxon>
        <taxon>Colpodellida</taxon>
        <taxon>Chromeraceae</taxon>
        <taxon>Chromera</taxon>
    </lineage>
</organism>
<dbReference type="AlphaFoldDB" id="A0A0G4HN40"/>
<sequence length="453" mass="48583">MQDKGSDSLLSDSDYTNYPDIQMYPAVAGAVVPAFHYPDTLPTADQSQPLVLDKNVLTKIFNGQITTWKHADMIALNSHLNNLPADVTIETVVRSDGSGTTEIFTKACNAFNAAFGITAGSAPDWDTTRVANGASAATAQNKNSGVMAYVLETPGTVGYAVVGNALLAGVPYARFKNDLGTVVEATVQSVQYALVEKGLNFGNDGSDPERLNADTFDSTNVLSWPISSYTYFIMRKGTLRTRAGCQNRIETLKYLLWFYYSEYARQAATDLGFAALPEVIRDFVTLKLRQQILCSSKYGTTPLYDAANIASTGIVPASAARTGVSGSGSAALSETLSSINEVFEQNTTTLSLSFSSSTVTLSSSGRRSLSLPGREYELSRESPLEGEAKGVAEKRQLLSLASGERYKILLGFSEIPDVGDSEFVAIPFVAMGFVLIAKVCQHEEGGSSLCLRV</sequence>
<protein>
    <recommendedName>
        <fullName evidence="2">PBP domain-containing protein</fullName>
    </recommendedName>
</protein>
<dbReference type="PANTHER" id="PTHR42996">
    <property type="entry name" value="PHOSPHATE-BINDING PROTEIN PSTS"/>
    <property type="match status" value="1"/>
</dbReference>
<dbReference type="SUPFAM" id="SSF53850">
    <property type="entry name" value="Periplasmic binding protein-like II"/>
    <property type="match status" value="1"/>
</dbReference>
<dbReference type="InterPro" id="IPR050962">
    <property type="entry name" value="Phosphate-bind_PstS"/>
</dbReference>
<dbReference type="EMBL" id="CDMZ01003214">
    <property type="protein sequence ID" value="CEM45539.1"/>
    <property type="molecule type" value="Genomic_DNA"/>
</dbReference>
<dbReference type="PANTHER" id="PTHR42996:SF1">
    <property type="entry name" value="PHOSPHATE-BINDING PROTEIN PSTS"/>
    <property type="match status" value="1"/>
</dbReference>
<reference evidence="3" key="1">
    <citation type="submission" date="2014-11" db="EMBL/GenBank/DDBJ databases">
        <authorList>
            <person name="Otto D Thomas"/>
            <person name="Naeem Raeece"/>
        </authorList>
    </citation>
    <scope>NUCLEOTIDE SEQUENCE</scope>
</reference>
<proteinExistence type="inferred from homology"/>
<feature type="domain" description="PBP" evidence="2">
    <location>
        <begin position="21"/>
        <end position="238"/>
    </location>
</feature>
<gene>
    <name evidence="3" type="ORF">Cvel_29300</name>
</gene>
<dbReference type="VEuPathDB" id="CryptoDB:Cvel_29300"/>
<dbReference type="InterPro" id="IPR024370">
    <property type="entry name" value="PBP_domain"/>
</dbReference>
<dbReference type="Gene3D" id="3.40.190.10">
    <property type="entry name" value="Periplasmic binding protein-like II"/>
    <property type="match status" value="2"/>
</dbReference>
<evidence type="ECO:0000256" key="1">
    <source>
        <dbReference type="ARBA" id="ARBA00008725"/>
    </source>
</evidence>
<name>A0A0G4HN40_9ALVE</name>
<dbReference type="Pfam" id="PF12849">
    <property type="entry name" value="PBP_like_2"/>
    <property type="match status" value="1"/>
</dbReference>
<evidence type="ECO:0000313" key="3">
    <source>
        <dbReference type="EMBL" id="CEM45539.1"/>
    </source>
</evidence>